<dbReference type="PANTHER" id="PTHR30068">
    <property type="entry name" value="URONATE ISOMERASE"/>
    <property type="match status" value="1"/>
</dbReference>
<dbReference type="EC" id="5.3.1.12" evidence="4 7"/>
<dbReference type="InterPro" id="IPR032466">
    <property type="entry name" value="Metal_Hydrolase"/>
</dbReference>
<gene>
    <name evidence="7 8" type="primary">uxaC</name>
    <name evidence="8" type="ORF">ACFQ0I_07570</name>
</gene>
<dbReference type="RefSeq" id="WP_379940898.1">
    <property type="nucleotide sequence ID" value="NZ_JBHTIB010000008.1"/>
</dbReference>
<dbReference type="InterPro" id="IPR003766">
    <property type="entry name" value="Uronate_isomerase"/>
</dbReference>
<dbReference type="Gene3D" id="3.20.20.140">
    <property type="entry name" value="Metal-dependent hydrolases"/>
    <property type="match status" value="1"/>
</dbReference>
<evidence type="ECO:0000256" key="4">
    <source>
        <dbReference type="ARBA" id="ARBA00012546"/>
    </source>
</evidence>
<dbReference type="Gene3D" id="1.10.2020.10">
    <property type="entry name" value="uronate isomerase, domain 2, chain A"/>
    <property type="match status" value="1"/>
</dbReference>
<evidence type="ECO:0000256" key="5">
    <source>
        <dbReference type="ARBA" id="ARBA00020555"/>
    </source>
</evidence>
<name>A0ABW3BSZ3_9FLAO</name>
<dbReference type="SUPFAM" id="SSF51556">
    <property type="entry name" value="Metallo-dependent hydrolases"/>
    <property type="match status" value="1"/>
</dbReference>
<keyword evidence="9" id="KW-1185">Reference proteome</keyword>
<reference evidence="9" key="1">
    <citation type="journal article" date="2019" name="Int. J. Syst. Evol. Microbiol.">
        <title>The Global Catalogue of Microorganisms (GCM) 10K type strain sequencing project: providing services to taxonomists for standard genome sequencing and annotation.</title>
        <authorList>
            <consortium name="The Broad Institute Genomics Platform"/>
            <consortium name="The Broad Institute Genome Sequencing Center for Infectious Disease"/>
            <person name="Wu L."/>
            <person name="Ma J."/>
        </authorList>
    </citation>
    <scope>NUCLEOTIDE SEQUENCE [LARGE SCALE GENOMIC DNA]</scope>
    <source>
        <strain evidence="9">CCUG 60529</strain>
    </source>
</reference>
<keyword evidence="6 7" id="KW-0413">Isomerase</keyword>
<evidence type="ECO:0000256" key="3">
    <source>
        <dbReference type="ARBA" id="ARBA00008397"/>
    </source>
</evidence>
<evidence type="ECO:0000256" key="6">
    <source>
        <dbReference type="ARBA" id="ARBA00023235"/>
    </source>
</evidence>
<comment type="catalytic activity">
    <reaction evidence="1 7">
        <text>D-glucuronate = D-fructuronate</text>
        <dbReference type="Rhea" id="RHEA:13049"/>
        <dbReference type="ChEBI" id="CHEBI:58720"/>
        <dbReference type="ChEBI" id="CHEBI:59863"/>
        <dbReference type="EC" id="5.3.1.12"/>
    </reaction>
</comment>
<evidence type="ECO:0000256" key="7">
    <source>
        <dbReference type="HAMAP-Rule" id="MF_00675"/>
    </source>
</evidence>
<evidence type="ECO:0000313" key="9">
    <source>
        <dbReference type="Proteomes" id="UP001597011"/>
    </source>
</evidence>
<protein>
    <recommendedName>
        <fullName evidence="5 7">Uronate isomerase</fullName>
        <ecNumber evidence="4 7">5.3.1.12</ecNumber>
    </recommendedName>
    <alternativeName>
        <fullName evidence="7">Glucuronate isomerase</fullName>
    </alternativeName>
    <alternativeName>
        <fullName evidence="7">Uronic isomerase</fullName>
    </alternativeName>
</protein>
<dbReference type="EMBL" id="JBHTIB010000008">
    <property type="protein sequence ID" value="MFD0835614.1"/>
    <property type="molecule type" value="Genomic_DNA"/>
</dbReference>
<comment type="caution">
    <text evidence="8">The sequence shown here is derived from an EMBL/GenBank/DDBJ whole genome shotgun (WGS) entry which is preliminary data.</text>
</comment>
<dbReference type="GO" id="GO:0008880">
    <property type="term" value="F:glucuronate isomerase activity"/>
    <property type="evidence" value="ECO:0007669"/>
    <property type="project" value="UniProtKB-EC"/>
</dbReference>
<comment type="pathway">
    <text evidence="2 7">Carbohydrate metabolism; pentose and glucuronate interconversion.</text>
</comment>
<proteinExistence type="inferred from homology"/>
<comment type="similarity">
    <text evidence="3 7">Belongs to the metallo-dependent hydrolases superfamily. Uronate isomerase family.</text>
</comment>
<dbReference type="Pfam" id="PF02614">
    <property type="entry name" value="UxaC"/>
    <property type="match status" value="1"/>
</dbReference>
<dbReference type="PANTHER" id="PTHR30068:SF4">
    <property type="entry name" value="URONATE ISOMERASE"/>
    <property type="match status" value="1"/>
</dbReference>
<accession>A0ABW3BSZ3</accession>
<evidence type="ECO:0000313" key="8">
    <source>
        <dbReference type="EMBL" id="MFD0835614.1"/>
    </source>
</evidence>
<sequence length="467" mass="54455">MNATHFITDNFLLQSDVAQVLYHQYAKELPIIDYHNHLSAKKIAENLPVKNITEAWLKEDHYKWRGMRANGINEIFITGTATSNKEKFIKWAETVPYTLKNPLFHWTHLELKRYFDIDEILQPSTAEKIYEKANAVLEHKTPAQLLEHMKVEVVCTTDDPTDDLKYHQQIADSNFNLKVLPTFRADELFFINKDTYSNYIKKLSARVNYNINTLDDFLKAIDERIHFFHSQGCRLSDFGVGEALRIVDFNRNDISKIFDKKIKGSNLTSDEVDKYRSFLFIYLGQKYHEFNWVQQYHLGPIRNNNSRLVKQIGLDAGCDSISDYSMAEFMSSLFNTLDSTNQLAKTITYNLNPAQNEVFATMMGNFQNSDVPGKMQWGSGWWFLDQKDGMEKQIDCLSNMGLLSRFVGMLTDSRSFLSFPRHEYFRRILCNVIGNDVKQGLVPNDIEYLGQMVQNICYYNAKEYFKF</sequence>
<comment type="catalytic activity">
    <reaction evidence="7">
        <text>aldehydo-D-galacturonate = keto-D-tagaturonate</text>
        <dbReference type="Rhea" id="RHEA:27702"/>
        <dbReference type="ChEBI" id="CHEBI:12952"/>
        <dbReference type="ChEBI" id="CHEBI:17886"/>
    </reaction>
</comment>
<dbReference type="HAMAP" id="MF_00675">
    <property type="entry name" value="UxaC"/>
    <property type="match status" value="1"/>
</dbReference>
<evidence type="ECO:0000256" key="2">
    <source>
        <dbReference type="ARBA" id="ARBA00004892"/>
    </source>
</evidence>
<dbReference type="NCBIfam" id="NF002794">
    <property type="entry name" value="PRK02925.1"/>
    <property type="match status" value="1"/>
</dbReference>
<dbReference type="Proteomes" id="UP001597011">
    <property type="component" value="Unassembled WGS sequence"/>
</dbReference>
<organism evidence="8 9">
    <name type="scientific">Mariniflexile aquimaris</name>
    <dbReference type="NCBI Taxonomy" id="881009"/>
    <lineage>
        <taxon>Bacteria</taxon>
        <taxon>Pseudomonadati</taxon>
        <taxon>Bacteroidota</taxon>
        <taxon>Flavobacteriia</taxon>
        <taxon>Flavobacteriales</taxon>
        <taxon>Flavobacteriaceae</taxon>
        <taxon>Mariniflexile</taxon>
    </lineage>
</organism>
<evidence type="ECO:0000256" key="1">
    <source>
        <dbReference type="ARBA" id="ARBA00001165"/>
    </source>
</evidence>